<dbReference type="Pfam" id="PF19305">
    <property type="entry name" value="MmgE_PrpD_C"/>
    <property type="match status" value="1"/>
</dbReference>
<name>A0A418SU49_9RHOB</name>
<reference evidence="5" key="1">
    <citation type="submission" date="2018-09" db="EMBL/GenBank/DDBJ databases">
        <title>Acidovorax cavernicola nov. sp. isolated from Gruta de las Maravillas (Aracena, Spain).</title>
        <authorList>
            <person name="Jurado V."/>
            <person name="Gutierrez-Patricio S."/>
            <person name="Gonzalez-Pimentel J.L."/>
            <person name="Miller A.Z."/>
            <person name="Laiz L."/>
            <person name="Saiz-Jimenez C."/>
        </authorList>
    </citation>
    <scope>NUCLEOTIDE SEQUENCE [LARGE SCALE GENOMIC DNA]</scope>
    <source>
        <strain evidence="5">1011MAR3C25</strain>
    </source>
</reference>
<accession>A0A418SU49</accession>
<evidence type="ECO:0000259" key="3">
    <source>
        <dbReference type="Pfam" id="PF19305"/>
    </source>
</evidence>
<evidence type="ECO:0000313" key="5">
    <source>
        <dbReference type="Proteomes" id="UP000284202"/>
    </source>
</evidence>
<dbReference type="InterPro" id="IPR045337">
    <property type="entry name" value="MmgE_PrpD_C"/>
</dbReference>
<comment type="similarity">
    <text evidence="1">Belongs to the PrpD family.</text>
</comment>
<dbReference type="InterPro" id="IPR042183">
    <property type="entry name" value="MmgE/PrpD_sf_1"/>
</dbReference>
<dbReference type="EMBL" id="QZCG01000008">
    <property type="protein sequence ID" value="RJE84465.1"/>
    <property type="molecule type" value="Genomic_DNA"/>
</dbReference>
<dbReference type="InterPro" id="IPR042188">
    <property type="entry name" value="MmgE/PrpD_sf_2"/>
</dbReference>
<keyword evidence="5" id="KW-1185">Reference proteome</keyword>
<dbReference type="InterPro" id="IPR045336">
    <property type="entry name" value="MmgE_PrpD_N"/>
</dbReference>
<dbReference type="InterPro" id="IPR005656">
    <property type="entry name" value="MmgE_PrpD"/>
</dbReference>
<dbReference type="Gene3D" id="3.30.1330.120">
    <property type="entry name" value="2-methylcitrate dehydratase PrpD"/>
    <property type="match status" value="1"/>
</dbReference>
<dbReference type="Proteomes" id="UP000284202">
    <property type="component" value="Unassembled WGS sequence"/>
</dbReference>
<feature type="domain" description="MmgE/PrpD C-terminal" evidence="3">
    <location>
        <begin position="332"/>
        <end position="492"/>
    </location>
</feature>
<organism evidence="4 5">
    <name type="scientific">Paracoccus onubensis</name>
    <dbReference type="NCBI Taxonomy" id="1675788"/>
    <lineage>
        <taxon>Bacteria</taxon>
        <taxon>Pseudomonadati</taxon>
        <taxon>Pseudomonadota</taxon>
        <taxon>Alphaproteobacteria</taxon>
        <taxon>Rhodobacterales</taxon>
        <taxon>Paracoccaceae</taxon>
        <taxon>Paracoccus</taxon>
    </lineage>
</organism>
<evidence type="ECO:0000313" key="4">
    <source>
        <dbReference type="EMBL" id="RJE84465.1"/>
    </source>
</evidence>
<dbReference type="InterPro" id="IPR036148">
    <property type="entry name" value="MmgE/PrpD_sf"/>
</dbReference>
<dbReference type="AlphaFoldDB" id="A0A418SU49"/>
<proteinExistence type="inferred from homology"/>
<protein>
    <submittedName>
        <fullName evidence="4">MmgE/PrpD family protein</fullName>
    </submittedName>
</protein>
<dbReference type="GO" id="GO:0016829">
    <property type="term" value="F:lyase activity"/>
    <property type="evidence" value="ECO:0007669"/>
    <property type="project" value="InterPro"/>
</dbReference>
<evidence type="ECO:0000256" key="1">
    <source>
        <dbReference type="ARBA" id="ARBA00006174"/>
    </source>
</evidence>
<dbReference type="Pfam" id="PF03972">
    <property type="entry name" value="MmgE_PrpD_N"/>
    <property type="match status" value="1"/>
</dbReference>
<dbReference type="PANTHER" id="PTHR16943">
    <property type="entry name" value="2-METHYLCITRATE DEHYDRATASE-RELATED"/>
    <property type="match status" value="1"/>
</dbReference>
<dbReference type="PANTHER" id="PTHR16943:SF8">
    <property type="entry name" value="2-METHYLCITRATE DEHYDRATASE"/>
    <property type="match status" value="1"/>
</dbReference>
<feature type="domain" description="MmgE/PrpD N-terminal" evidence="2">
    <location>
        <begin position="73"/>
        <end position="311"/>
    </location>
</feature>
<dbReference type="Gene3D" id="1.10.4100.10">
    <property type="entry name" value="2-methylcitrate dehydratase PrpD"/>
    <property type="match status" value="1"/>
</dbReference>
<comment type="caution">
    <text evidence="4">The sequence shown here is derived from an EMBL/GenBank/DDBJ whole genome shotgun (WGS) entry which is preliminary data.</text>
</comment>
<sequence length="519" mass="53255">MSGFLSNVIIVSTRIQLSSFNLQVFGLQRGGPEAGHLQEEGSMTGQTTAEQGISKEAAGTSYGAASLGLGLTRQLADHVASTRFSDLPANTVAAARRGIIDWLGCAIAGSGQPGPGIVYRTLSAETPGEAVAIGRSQGLAPRDAALFNGTAGHMLDFDDTHMGGVILHCSSPVLSALLATRATARFSGADLVLSYVLAFDAAVRTGQAAMRHHDGGWHLTGTLGTIGAAVAVARVLGLDGLMTTHAIALAATQASGMQQNRGTMAKSFHAGKAAANGLLAAQLAANGFDGSTESLEGKRGFIRIYSTQSAPEALVDGLGKRWEITANGFKPYACGVVLHPAMDAMIGLRDKVADPTQVREVLLTVNPAALRITGVVSPETGLKSKFSISHAAAVSFLDQAGGIAQFANDRVTAADVREFVAKIRVETDEALARDQARAEAVLVDGNRVSHVVAHATGTVGNPMTDTALDAKFIANAAPVLGDAAAARILELGREIDRLDDAAELFALLAAPGPGGGGGV</sequence>
<dbReference type="OrthoDB" id="9795089at2"/>
<dbReference type="SUPFAM" id="SSF103378">
    <property type="entry name" value="2-methylcitrate dehydratase PrpD"/>
    <property type="match status" value="1"/>
</dbReference>
<gene>
    <name evidence="4" type="ORF">D3P04_12475</name>
</gene>
<evidence type="ECO:0000259" key="2">
    <source>
        <dbReference type="Pfam" id="PF03972"/>
    </source>
</evidence>